<name>A0A5N6QKT0_9ROSI</name>
<reference evidence="2 3" key="1">
    <citation type="submission" date="2019-06" db="EMBL/GenBank/DDBJ databases">
        <title>A chromosomal-level reference genome of Carpinus fangiana (Coryloideae, Betulaceae).</title>
        <authorList>
            <person name="Yang X."/>
            <person name="Wang Z."/>
            <person name="Zhang L."/>
            <person name="Hao G."/>
            <person name="Liu J."/>
            <person name="Yang Y."/>
        </authorList>
    </citation>
    <scope>NUCLEOTIDE SEQUENCE [LARGE SCALE GENOMIC DNA]</scope>
    <source>
        <strain evidence="2">Cfa_2016G</strain>
        <tissue evidence="2">Leaf</tissue>
    </source>
</reference>
<dbReference type="EMBL" id="CM017321">
    <property type="protein sequence ID" value="KAE7999259.1"/>
    <property type="molecule type" value="Genomic_DNA"/>
</dbReference>
<keyword evidence="1" id="KW-1133">Transmembrane helix</keyword>
<organism evidence="2 3">
    <name type="scientific">Carpinus fangiana</name>
    <dbReference type="NCBI Taxonomy" id="176857"/>
    <lineage>
        <taxon>Eukaryota</taxon>
        <taxon>Viridiplantae</taxon>
        <taxon>Streptophyta</taxon>
        <taxon>Embryophyta</taxon>
        <taxon>Tracheophyta</taxon>
        <taxon>Spermatophyta</taxon>
        <taxon>Magnoliopsida</taxon>
        <taxon>eudicotyledons</taxon>
        <taxon>Gunneridae</taxon>
        <taxon>Pentapetalae</taxon>
        <taxon>rosids</taxon>
        <taxon>fabids</taxon>
        <taxon>Fagales</taxon>
        <taxon>Betulaceae</taxon>
        <taxon>Carpinus</taxon>
    </lineage>
</organism>
<dbReference type="InterPro" id="IPR010721">
    <property type="entry name" value="UstE-like"/>
</dbReference>
<dbReference type="PANTHER" id="PTHR32251">
    <property type="entry name" value="3-OXO-5-ALPHA-STEROID 4-DEHYDROGENASE"/>
    <property type="match status" value="1"/>
</dbReference>
<keyword evidence="1" id="KW-0472">Membrane</keyword>
<evidence type="ECO:0000313" key="2">
    <source>
        <dbReference type="EMBL" id="KAE7999259.1"/>
    </source>
</evidence>
<feature type="transmembrane region" description="Helical" evidence="1">
    <location>
        <begin position="242"/>
        <end position="273"/>
    </location>
</feature>
<gene>
    <name evidence="2" type="ORF">FH972_003710</name>
</gene>
<dbReference type="Gene3D" id="1.20.120.1630">
    <property type="match status" value="1"/>
</dbReference>
<evidence type="ECO:0000313" key="3">
    <source>
        <dbReference type="Proteomes" id="UP000327013"/>
    </source>
</evidence>
<dbReference type="OrthoDB" id="201504at2759"/>
<protein>
    <submittedName>
        <fullName evidence="2">Uncharacterized protein</fullName>
    </submittedName>
</protein>
<proteinExistence type="predicted"/>
<feature type="transmembrane region" description="Helical" evidence="1">
    <location>
        <begin position="58"/>
        <end position="81"/>
    </location>
</feature>
<dbReference type="Proteomes" id="UP000327013">
    <property type="component" value="Chromosome 1"/>
</dbReference>
<dbReference type="GO" id="GO:0016020">
    <property type="term" value="C:membrane"/>
    <property type="evidence" value="ECO:0007669"/>
    <property type="project" value="TreeGrafter"/>
</dbReference>
<accession>A0A5N6QKT0</accession>
<feature type="transmembrane region" description="Helical" evidence="1">
    <location>
        <begin position="180"/>
        <end position="199"/>
    </location>
</feature>
<feature type="transmembrane region" description="Helical" evidence="1">
    <location>
        <begin position="17"/>
        <end position="38"/>
    </location>
</feature>
<dbReference type="Pfam" id="PF06966">
    <property type="entry name" value="DUF1295"/>
    <property type="match status" value="1"/>
</dbReference>
<dbReference type="PROSITE" id="PS50244">
    <property type="entry name" value="S5A_REDUCTASE"/>
    <property type="match status" value="1"/>
</dbReference>
<sequence>MGYGGAGDGYRGNLKNAIIAFLAPLPSILFYLSFLNRIASTGSEGDSLSLPPLWTWCYHHPLLLANALFFLNVNVLFWVIGSIQNNHWMIDLYWTVIPVMLVHYYATHPLAHYDWWRSRIAMLMTWVWSLRLSHNYFRREGWRWGAREDWRFTDMRQQYGKHWWWVSFLAVYLSQQSLNIWDSIAIVVCVCGIIVAYHADTQLHDFVTRNSKLKELGKPMVANLDRGLWNYSRHPNYFGEQLWWWGLVIFAWNLGHGWTFFGALINSMCLAYVTRLVEDRMLKQDYRAEAYRLYQKTTSVWVPWFKSSTIGGKDKSN</sequence>
<dbReference type="AlphaFoldDB" id="A0A5N6QKT0"/>
<dbReference type="PANTHER" id="PTHR32251:SF23">
    <property type="entry name" value="3-OXO-5-ALPHA-STEROID 4-DEHYDROGENASE (DUF1295)"/>
    <property type="match status" value="1"/>
</dbReference>
<evidence type="ECO:0000256" key="1">
    <source>
        <dbReference type="SAM" id="Phobius"/>
    </source>
</evidence>
<keyword evidence="1" id="KW-0812">Transmembrane</keyword>
<keyword evidence="3" id="KW-1185">Reference proteome</keyword>